<dbReference type="Gene3D" id="3.40.50.150">
    <property type="entry name" value="Vaccinia Virus protein VP39"/>
    <property type="match status" value="1"/>
</dbReference>
<dbReference type="Pfam" id="PF07021">
    <property type="entry name" value="MetW"/>
    <property type="match status" value="1"/>
</dbReference>
<dbReference type="CDD" id="cd02440">
    <property type="entry name" value="AdoMet_MTases"/>
    <property type="match status" value="1"/>
</dbReference>
<sequence length="229" mass="25787">MLKPLNSNSLYSNCGNASILQFIDESDRTILDIGCGAGDTGKLIRSVYPETHVTGITCSEAEYREAIQKLDYCICIDVERDVLPTLTYKNFDVLSFIHVLEHLVDPIAVIQKLLPYLKIGGKVIIALPNIANWRYRLQIALGKFEYTDGGVMDKTHLHFYTFYTAPQYLIEPVPQLKIEKCLVSGGLPLGSVLNKLVGSKTRQTLDKQSCRWNPNLFGYEILMLSKKII</sequence>
<gene>
    <name evidence="1" type="ORF">A6769_19085</name>
</gene>
<dbReference type="PANTHER" id="PTHR43861:SF6">
    <property type="entry name" value="METHYLTRANSFERASE TYPE 11"/>
    <property type="match status" value="1"/>
</dbReference>
<evidence type="ECO:0000313" key="1">
    <source>
        <dbReference type="EMBL" id="RCJ35194.1"/>
    </source>
</evidence>
<dbReference type="GO" id="GO:0032259">
    <property type="term" value="P:methylation"/>
    <property type="evidence" value="ECO:0007669"/>
    <property type="project" value="UniProtKB-KW"/>
</dbReference>
<dbReference type="GO" id="GO:0008168">
    <property type="term" value="F:methyltransferase activity"/>
    <property type="evidence" value="ECO:0007669"/>
    <property type="project" value="UniProtKB-KW"/>
</dbReference>
<keyword evidence="1" id="KW-0808">Transferase</keyword>
<dbReference type="PANTHER" id="PTHR43861">
    <property type="entry name" value="TRANS-ACONITATE 2-METHYLTRANSFERASE-RELATED"/>
    <property type="match status" value="1"/>
</dbReference>
<proteinExistence type="predicted"/>
<protein>
    <submittedName>
        <fullName evidence="1">Methyltransferase type 12</fullName>
    </submittedName>
</protein>
<comment type="caution">
    <text evidence="1">The sequence shown here is derived from an EMBL/GenBank/DDBJ whole genome shotgun (WGS) entry which is preliminary data.</text>
</comment>
<organism evidence="1 2">
    <name type="scientific">Nostoc punctiforme NIES-2108</name>
    <dbReference type="NCBI Taxonomy" id="1356359"/>
    <lineage>
        <taxon>Bacteria</taxon>
        <taxon>Bacillati</taxon>
        <taxon>Cyanobacteriota</taxon>
        <taxon>Cyanophyceae</taxon>
        <taxon>Nostocales</taxon>
        <taxon>Nostocaceae</taxon>
        <taxon>Nostoc</taxon>
    </lineage>
</organism>
<dbReference type="EMBL" id="LXQE01000152">
    <property type="protein sequence ID" value="RCJ35194.1"/>
    <property type="molecule type" value="Genomic_DNA"/>
</dbReference>
<dbReference type="AlphaFoldDB" id="A0A367RHW3"/>
<accession>A0A367RHW3</accession>
<dbReference type="InterPro" id="IPR010743">
    <property type="entry name" value="Methionine_synth_MetW"/>
</dbReference>
<name>A0A367RHW3_NOSPU</name>
<dbReference type="InterPro" id="IPR029063">
    <property type="entry name" value="SAM-dependent_MTases_sf"/>
</dbReference>
<keyword evidence="1" id="KW-0489">Methyltransferase</keyword>
<dbReference type="Proteomes" id="UP000252085">
    <property type="component" value="Unassembled WGS sequence"/>
</dbReference>
<reference evidence="1 2" key="1">
    <citation type="submission" date="2016-04" db="EMBL/GenBank/DDBJ databases">
        <authorList>
            <person name="Evans L.H."/>
            <person name="Alamgir A."/>
            <person name="Owens N."/>
            <person name="Weber N.D."/>
            <person name="Virtaneva K."/>
            <person name="Barbian K."/>
            <person name="Babar A."/>
            <person name="Rosenke K."/>
        </authorList>
    </citation>
    <scope>NUCLEOTIDE SEQUENCE [LARGE SCALE GENOMIC DNA]</scope>
    <source>
        <strain evidence="1">NIES-2108</strain>
    </source>
</reference>
<evidence type="ECO:0000313" key="2">
    <source>
        <dbReference type="Proteomes" id="UP000252085"/>
    </source>
</evidence>
<dbReference type="SUPFAM" id="SSF53335">
    <property type="entry name" value="S-adenosyl-L-methionine-dependent methyltransferases"/>
    <property type="match status" value="1"/>
</dbReference>